<protein>
    <submittedName>
        <fullName evidence="2">Thiazolinyl imide reductase</fullName>
    </submittedName>
</protein>
<sequence>MMDKKLKAVVCGAGFGQFYMEALSRMKDRIELVGLVAKGSEKSIKCAEVYEIPLFTSKDQIPEDIDIAFVILRSAMLGGAANEYTEFFFNRGVHVLQEFPIHPDDVRNNFRKARKNAVCFHVGDFYLHLPQIRKFTEYVKRLNEICPPSHIQMSLAAAVSMPALMMLRDMLPSANKMELKCVSDNETPFQVILGNIDGVPVTAEIHNEVNTDDPDSAMYLLQAFNVIYETGRLSLQDPLGDIFWYPKIKSSVSRYSSGAAAREADKDSGLKDGAVSLSFYGAQAAEKGTNEIWVQAIISDIEEMLEGITDKAAYMRYSQKTMTGTAQWESFNKLIGFPKRIDGVKASPEQKDMLIERITEFITEK</sequence>
<dbReference type="GO" id="GO:0000166">
    <property type="term" value="F:nucleotide binding"/>
    <property type="evidence" value="ECO:0007669"/>
    <property type="project" value="InterPro"/>
</dbReference>
<name>A0A1M7K510_RUMFL</name>
<dbReference type="InterPro" id="IPR036291">
    <property type="entry name" value="NAD(P)-bd_dom_sf"/>
</dbReference>
<dbReference type="PANTHER" id="PTHR43377:SF1">
    <property type="entry name" value="BILIVERDIN REDUCTASE A"/>
    <property type="match status" value="1"/>
</dbReference>
<dbReference type="AlphaFoldDB" id="A0A1M7K510"/>
<dbReference type="PANTHER" id="PTHR43377">
    <property type="entry name" value="BILIVERDIN REDUCTASE A"/>
    <property type="match status" value="1"/>
</dbReference>
<dbReference type="Pfam" id="PF01408">
    <property type="entry name" value="GFO_IDH_MocA"/>
    <property type="match status" value="1"/>
</dbReference>
<dbReference type="Proteomes" id="UP000184394">
    <property type="component" value="Unassembled WGS sequence"/>
</dbReference>
<dbReference type="SUPFAM" id="SSF51735">
    <property type="entry name" value="NAD(P)-binding Rossmann-fold domains"/>
    <property type="match status" value="1"/>
</dbReference>
<reference evidence="2 3" key="1">
    <citation type="submission" date="2016-11" db="EMBL/GenBank/DDBJ databases">
        <authorList>
            <person name="Jaros S."/>
            <person name="Januszkiewicz K."/>
            <person name="Wedrychowicz H."/>
        </authorList>
    </citation>
    <scope>NUCLEOTIDE SEQUENCE [LARGE SCALE GENOMIC DNA]</scope>
    <source>
        <strain evidence="2 3">Y1</strain>
    </source>
</reference>
<gene>
    <name evidence="2" type="ORF">SAMN04487860_107116</name>
</gene>
<proteinExistence type="predicted"/>
<dbReference type="EMBL" id="FRCT01000007">
    <property type="protein sequence ID" value="SHM60379.1"/>
    <property type="molecule type" value="Genomic_DNA"/>
</dbReference>
<evidence type="ECO:0000313" key="2">
    <source>
        <dbReference type="EMBL" id="SHM60379.1"/>
    </source>
</evidence>
<accession>A0A1M7K510</accession>
<feature type="domain" description="Gfo/Idh/MocA-like oxidoreductase N-terminal" evidence="1">
    <location>
        <begin position="7"/>
        <end position="123"/>
    </location>
</feature>
<organism evidence="2 3">
    <name type="scientific">Ruminococcus flavefaciens</name>
    <dbReference type="NCBI Taxonomy" id="1265"/>
    <lineage>
        <taxon>Bacteria</taxon>
        <taxon>Bacillati</taxon>
        <taxon>Bacillota</taxon>
        <taxon>Clostridia</taxon>
        <taxon>Eubacteriales</taxon>
        <taxon>Oscillospiraceae</taxon>
        <taxon>Ruminococcus</taxon>
    </lineage>
</organism>
<evidence type="ECO:0000259" key="1">
    <source>
        <dbReference type="Pfam" id="PF01408"/>
    </source>
</evidence>
<dbReference type="NCBIfam" id="TIGR01761">
    <property type="entry name" value="thiaz-red"/>
    <property type="match status" value="1"/>
</dbReference>
<dbReference type="InterPro" id="IPR051450">
    <property type="entry name" value="Gfo/Idh/MocA_Oxidoreductases"/>
</dbReference>
<dbReference type="InterPro" id="IPR010091">
    <property type="entry name" value="Thiazolinyl_imide_reductase"/>
</dbReference>
<dbReference type="OrthoDB" id="9760689at2"/>
<dbReference type="Gene3D" id="3.40.50.720">
    <property type="entry name" value="NAD(P)-binding Rossmann-like Domain"/>
    <property type="match status" value="1"/>
</dbReference>
<evidence type="ECO:0000313" key="3">
    <source>
        <dbReference type="Proteomes" id="UP000184394"/>
    </source>
</evidence>
<dbReference type="InterPro" id="IPR000683">
    <property type="entry name" value="Gfo/Idh/MocA-like_OxRdtase_N"/>
</dbReference>
<dbReference type="RefSeq" id="WP_081373463.1">
    <property type="nucleotide sequence ID" value="NZ_FRCT01000007.1"/>
</dbReference>